<organism evidence="2 3">
    <name type="scientific">Tilletiopsis washingtonensis</name>
    <dbReference type="NCBI Taxonomy" id="58919"/>
    <lineage>
        <taxon>Eukaryota</taxon>
        <taxon>Fungi</taxon>
        <taxon>Dikarya</taxon>
        <taxon>Basidiomycota</taxon>
        <taxon>Ustilaginomycotina</taxon>
        <taxon>Exobasidiomycetes</taxon>
        <taxon>Entylomatales</taxon>
        <taxon>Entylomatales incertae sedis</taxon>
        <taxon>Tilletiopsis</taxon>
    </lineage>
</organism>
<feature type="region of interest" description="Disordered" evidence="1">
    <location>
        <begin position="1"/>
        <end position="64"/>
    </location>
</feature>
<dbReference type="EMBL" id="KZ819297">
    <property type="protein sequence ID" value="PWN97000.1"/>
    <property type="molecule type" value="Genomic_DNA"/>
</dbReference>
<evidence type="ECO:0000313" key="2">
    <source>
        <dbReference type="EMBL" id="PWN97000.1"/>
    </source>
</evidence>
<feature type="region of interest" description="Disordered" evidence="1">
    <location>
        <begin position="456"/>
        <end position="516"/>
    </location>
</feature>
<protein>
    <submittedName>
        <fullName evidence="2">Uncharacterized protein</fullName>
    </submittedName>
</protein>
<dbReference type="RefSeq" id="XP_025597279.1">
    <property type="nucleotide sequence ID" value="XM_025745819.1"/>
</dbReference>
<dbReference type="AlphaFoldDB" id="A0A316Z5E9"/>
<feature type="compositionally biased region" description="Low complexity" evidence="1">
    <location>
        <begin position="862"/>
        <end position="874"/>
    </location>
</feature>
<feature type="region of interest" description="Disordered" evidence="1">
    <location>
        <begin position="87"/>
        <end position="130"/>
    </location>
</feature>
<accession>A0A316Z5E9</accession>
<dbReference type="GeneID" id="37273363"/>
<feature type="region of interest" description="Disordered" evidence="1">
    <location>
        <begin position="720"/>
        <end position="811"/>
    </location>
</feature>
<gene>
    <name evidence="2" type="ORF">FA09DRAFT_75558</name>
</gene>
<feature type="region of interest" description="Disordered" evidence="1">
    <location>
        <begin position="827"/>
        <end position="874"/>
    </location>
</feature>
<evidence type="ECO:0000313" key="3">
    <source>
        <dbReference type="Proteomes" id="UP000245946"/>
    </source>
</evidence>
<dbReference type="OrthoDB" id="1734943at2759"/>
<sequence length="991" mass="102589">MAPKSTVLLPARRDSPGTKPAPLPSPLREGAAAKAPHVDEHPPLQSEDAEPPAPRRTGSFGRGLGLHALSSMTLGRAGDSVSLPAFAKRSADGSKTPPAQGGTPRTTSDSSAKARDGLMGPPATPDPSHLAHFSLRLSELVNRAFQPCIATSTGSNGASSTLTNGSVAARIVPSAAALPAVPQAPALHAVTYQGHALPSAARATELAETVTTELRYAAHLDDYLLRAVSRAAVKALSLFAERMDALLIAPQRDGAAAFVPLAAKDGASPPAALEYNLGLVAILWTVEDALEKCVEGDDAGSEPMPHFVAEILASVRQRMDRSILHIVQPILVAIKLGLVLSLGGAVPVPFEASDALLLCADGLATPASAATKTNAAVPAWFREFEGRAEGARRLLLPRLESRCGIDGEGWYVGIAVHTIWKGLLRLTAKPMPLPLALVDASAAAHVDVDCDVRQKARSPTPAQLSNALKAVAGVTRPRRKGEESRPASRQGNHDGSSSTPRSPSLPAVGTAGDSSSISAHLRASQCQAFELGLFEKQMVRFAEGFRPKGAPHAEAEETDDSDADELARAALEEALQAIRHTSVVAAHLDKNPQAVLLGLRLLREGKSREAAGSSALGSDVARALRAIPPLLLLHLVYARAPQSPIFQVVGTSPGDAEPPRARVPSPPALFGLTWPDYSRSLAGFASGDAWALACARGWSEGIELAWSEVHANLKNLNEELENEEASAESARAAPSDDTALRPSDPSPADELPARPKSTLSRRSSVSEHEALPDSMTQSLPTLDGSDQALAPAADDGEDGPSELQPSGSPVAKKRWALLRRSRLGQFQGASARAHDASAPLSTAPSPDKSPVLAPACDADSKPTSPGPAGAATPRRGAFWRASSAGPAPFRLALPLSRSSSARGSVPLSAPEALGAAPDATGPPASASQALLRSQIHAARCELAALNLLARAAEAVSASLGTPLDVHTPQADDIADADAGAAAPCASQPNIL</sequence>
<feature type="compositionally biased region" description="Polar residues" evidence="1">
    <location>
        <begin position="487"/>
        <end position="502"/>
    </location>
</feature>
<proteinExistence type="predicted"/>
<dbReference type="Proteomes" id="UP000245946">
    <property type="component" value="Unassembled WGS sequence"/>
</dbReference>
<evidence type="ECO:0000256" key="1">
    <source>
        <dbReference type="SAM" id="MobiDB-lite"/>
    </source>
</evidence>
<keyword evidence="3" id="KW-1185">Reference proteome</keyword>
<name>A0A316Z5E9_9BASI</name>
<reference evidence="2 3" key="1">
    <citation type="journal article" date="2018" name="Mol. Biol. Evol.">
        <title>Broad Genomic Sampling Reveals a Smut Pathogenic Ancestry of the Fungal Clade Ustilaginomycotina.</title>
        <authorList>
            <person name="Kijpornyongpan T."/>
            <person name="Mondo S.J."/>
            <person name="Barry K."/>
            <person name="Sandor L."/>
            <person name="Lee J."/>
            <person name="Lipzen A."/>
            <person name="Pangilinan J."/>
            <person name="LaButti K."/>
            <person name="Hainaut M."/>
            <person name="Henrissat B."/>
            <person name="Grigoriev I.V."/>
            <person name="Spatafora J.W."/>
            <person name="Aime M.C."/>
        </authorList>
    </citation>
    <scope>NUCLEOTIDE SEQUENCE [LARGE SCALE GENOMIC DNA]</scope>
    <source>
        <strain evidence="2 3">MCA 4186</strain>
    </source>
</reference>
<dbReference type="STRING" id="58919.A0A316Z5E9"/>